<dbReference type="AlphaFoldDB" id="A0AAW1Z2Z9"/>
<dbReference type="PANTHER" id="PTHR12442:SF11">
    <property type="entry name" value="DYNEIN AXONEMAL INTERMEDIATE CHAIN 1"/>
    <property type="match status" value="1"/>
</dbReference>
<comment type="caution">
    <text evidence="11">The sequence shown here is derived from an EMBL/GenBank/DDBJ whole genome shotgun (WGS) entry which is preliminary data.</text>
</comment>
<evidence type="ECO:0000256" key="6">
    <source>
        <dbReference type="ARBA" id="ARBA00022737"/>
    </source>
</evidence>
<dbReference type="FunFam" id="2.130.10.10:FF:000251">
    <property type="entry name" value="Dynein axonemal intermediate chain 1"/>
    <property type="match status" value="1"/>
</dbReference>
<evidence type="ECO:0000256" key="5">
    <source>
        <dbReference type="ARBA" id="ARBA00022701"/>
    </source>
</evidence>
<keyword evidence="5" id="KW-0493">Microtubule</keyword>
<evidence type="ECO:0000256" key="1">
    <source>
        <dbReference type="ARBA" id="ARBA00004430"/>
    </source>
</evidence>
<dbReference type="GO" id="GO:0045504">
    <property type="term" value="F:dynein heavy chain binding"/>
    <property type="evidence" value="ECO:0007669"/>
    <property type="project" value="TreeGrafter"/>
</dbReference>
<sequence length="390" mass="44287">MYFEDPADEFRGEKGTLLPLWNFQYDKAKGLSVTALCWSTEFNDLFAVGLGSYGYPHEDPGGMLLFYTVNMHTFPEFIFETDSGVMCVDIHKSQGHLVAVGFHDGCVAVYSLLRKKKKPIYNSRASSGKHRGPVMQVTWQQDDLDSNHNFFSVSADGRVVSWTLRENELVFKDIIKLPAMDKVPDDLKDEIPTPGISLDFNKKYEFLYLLASQSGTIYKGSIHTSSTFLDTYDAHFLMSVMCVRWNPFHSRVFISCGMDWMVKIWNEKMNSPVFTFDLRAGVTDVAWAPYSSTVFAAVTTDGKVHVFDLSVNKYEALCQQIVVSKKKTPVKIEFNPVHPIIIVGDDRGHVISLKLSPNLRKKPKDKNGQELPNKPEEEMAKIEQLLSLRR</sequence>
<evidence type="ECO:0000313" key="11">
    <source>
        <dbReference type="EMBL" id="KAK9955242.1"/>
    </source>
</evidence>
<dbReference type="EMBL" id="JAWDJR010000021">
    <property type="protein sequence ID" value="KAK9955242.1"/>
    <property type="molecule type" value="Genomic_DNA"/>
</dbReference>
<dbReference type="PANTHER" id="PTHR12442">
    <property type="entry name" value="DYNEIN INTERMEDIATE CHAIN"/>
    <property type="match status" value="1"/>
</dbReference>
<keyword evidence="10" id="KW-0966">Cell projection</keyword>
<evidence type="ECO:0000256" key="4">
    <source>
        <dbReference type="ARBA" id="ARBA00022574"/>
    </source>
</evidence>
<keyword evidence="8" id="KW-0505">Motor protein</keyword>
<dbReference type="Proteomes" id="UP001479290">
    <property type="component" value="Unassembled WGS sequence"/>
</dbReference>
<dbReference type="InterPro" id="IPR036322">
    <property type="entry name" value="WD40_repeat_dom_sf"/>
</dbReference>
<protein>
    <recommendedName>
        <fullName evidence="13">Dynein intermediate chain 1, axonemal</fullName>
    </recommendedName>
</protein>
<evidence type="ECO:0000256" key="8">
    <source>
        <dbReference type="ARBA" id="ARBA00023175"/>
    </source>
</evidence>
<dbReference type="Pfam" id="PF00400">
    <property type="entry name" value="WD40"/>
    <property type="match status" value="2"/>
</dbReference>
<gene>
    <name evidence="11" type="ORF">ABG768_015127</name>
</gene>
<evidence type="ECO:0000313" key="12">
    <source>
        <dbReference type="Proteomes" id="UP001479290"/>
    </source>
</evidence>
<keyword evidence="3" id="KW-0963">Cytoplasm</keyword>
<evidence type="ECO:0000256" key="9">
    <source>
        <dbReference type="ARBA" id="ARBA00023212"/>
    </source>
</evidence>
<dbReference type="InterPro" id="IPR050687">
    <property type="entry name" value="Dynein_IC"/>
</dbReference>
<dbReference type="InterPro" id="IPR015943">
    <property type="entry name" value="WD40/YVTN_repeat-like_dom_sf"/>
</dbReference>
<evidence type="ECO:0008006" key="13">
    <source>
        <dbReference type="Google" id="ProtNLM"/>
    </source>
</evidence>
<dbReference type="SMART" id="SM00320">
    <property type="entry name" value="WD40"/>
    <property type="match status" value="4"/>
</dbReference>
<dbReference type="GO" id="GO:0036158">
    <property type="term" value="P:outer dynein arm assembly"/>
    <property type="evidence" value="ECO:0007669"/>
    <property type="project" value="TreeGrafter"/>
</dbReference>
<dbReference type="GO" id="GO:0005874">
    <property type="term" value="C:microtubule"/>
    <property type="evidence" value="ECO:0007669"/>
    <property type="project" value="UniProtKB-KW"/>
</dbReference>
<evidence type="ECO:0000256" key="10">
    <source>
        <dbReference type="ARBA" id="ARBA00023273"/>
    </source>
</evidence>
<dbReference type="GO" id="GO:0045503">
    <property type="term" value="F:dynein light chain binding"/>
    <property type="evidence" value="ECO:0007669"/>
    <property type="project" value="TreeGrafter"/>
</dbReference>
<evidence type="ECO:0000256" key="7">
    <source>
        <dbReference type="ARBA" id="ARBA00023017"/>
    </source>
</evidence>
<organism evidence="11 12">
    <name type="scientific">Culter alburnus</name>
    <name type="common">Topmouth culter</name>
    <dbReference type="NCBI Taxonomy" id="194366"/>
    <lineage>
        <taxon>Eukaryota</taxon>
        <taxon>Metazoa</taxon>
        <taxon>Chordata</taxon>
        <taxon>Craniata</taxon>
        <taxon>Vertebrata</taxon>
        <taxon>Euteleostomi</taxon>
        <taxon>Actinopterygii</taxon>
        <taxon>Neopterygii</taxon>
        <taxon>Teleostei</taxon>
        <taxon>Ostariophysi</taxon>
        <taxon>Cypriniformes</taxon>
        <taxon>Xenocyprididae</taxon>
        <taxon>Xenocypridinae</taxon>
        <taxon>Culter</taxon>
    </lineage>
</organism>
<reference evidence="11 12" key="1">
    <citation type="submission" date="2024-05" db="EMBL/GenBank/DDBJ databases">
        <title>A high-quality chromosomal-level genome assembly of Topmouth culter (Culter alburnus).</title>
        <authorList>
            <person name="Zhao H."/>
        </authorList>
    </citation>
    <scope>NUCLEOTIDE SEQUENCE [LARGE SCALE GENOMIC DNA]</scope>
    <source>
        <strain evidence="11">CATC2023</strain>
        <tissue evidence="11">Muscle</tissue>
    </source>
</reference>
<name>A0AAW1Z2Z9_CULAL</name>
<evidence type="ECO:0000256" key="2">
    <source>
        <dbReference type="ARBA" id="ARBA00011059"/>
    </source>
</evidence>
<comment type="similarity">
    <text evidence="2">Belongs to the dynein intermediate chain family.</text>
</comment>
<comment type="subcellular location">
    <subcellularLocation>
        <location evidence="1">Cytoplasm</location>
        <location evidence="1">Cytoskeleton</location>
        <location evidence="1">Cilium axoneme</location>
    </subcellularLocation>
</comment>
<dbReference type="SUPFAM" id="SSF50978">
    <property type="entry name" value="WD40 repeat-like"/>
    <property type="match status" value="1"/>
</dbReference>
<keyword evidence="6" id="KW-0677">Repeat</keyword>
<evidence type="ECO:0000256" key="3">
    <source>
        <dbReference type="ARBA" id="ARBA00022490"/>
    </source>
</evidence>
<accession>A0AAW1Z2Z9</accession>
<keyword evidence="4" id="KW-0853">WD repeat</keyword>
<dbReference type="InterPro" id="IPR001680">
    <property type="entry name" value="WD40_rpt"/>
</dbReference>
<keyword evidence="9" id="KW-0206">Cytoskeleton</keyword>
<keyword evidence="7" id="KW-0243">Dynein</keyword>
<dbReference type="GO" id="GO:0036157">
    <property type="term" value="C:outer dynein arm"/>
    <property type="evidence" value="ECO:0007669"/>
    <property type="project" value="TreeGrafter"/>
</dbReference>
<keyword evidence="12" id="KW-1185">Reference proteome</keyword>
<proteinExistence type="inferred from homology"/>
<dbReference type="Gene3D" id="2.130.10.10">
    <property type="entry name" value="YVTN repeat-like/Quinoprotein amine dehydrogenase"/>
    <property type="match status" value="2"/>
</dbReference>
<dbReference type="GO" id="GO:0003341">
    <property type="term" value="P:cilium movement"/>
    <property type="evidence" value="ECO:0007669"/>
    <property type="project" value="TreeGrafter"/>
</dbReference>